<dbReference type="FunFam" id="1.20.58.60:FF:000007">
    <property type="entry name" value="Spectrin alpha chain non-erythrocytic 1"/>
    <property type="match status" value="1"/>
</dbReference>
<sequence length="1711" mass="197184">MEVATSVSDWRGKLELTQLMHQYLRDSDELGEWIEEHYQVASSEEYGQDYEHMQMLWDEFVNFKQRVEKGLEMYSSCEGQGKALTERSHPDCKGIREKQNSLKQALQMLMEQVITREQRLQAAGEMHQFRCMFDDVLSRIQEKTALLSDELGKGVDSVQSLIRKHEAFTTDLVALSSQLGEMQEAVVEKWNQLQEGTNERGNLLQAALDYHTFIATSVTSAADALRQHDELQVEIGAREDNFTSLMEAGSILIQQHHYANQEVAEKLEAVTEEREELLTKWEVKKEALNQMQAEQVFLRDVEQLHTISSQQEVLLSTSDFGDSVEQVDAAIRKQEAFDKLLATQEEKLSTVQKHQETLSPSGELEHKLTEIIERRSNIKDRAQLLITEKQKVLESYGSFESSLLQEKLKKLKKHQAFEAELTANEALIKDIQNIGEKLQAIDHPDKSDVAGDVSELVSRWTALRDLSNKKGQSLQQLRSLLEFQRQADRVDSWIREKTALVAFGDIGADYEHCLELQRTLDNFGQDKSVDNMAVGDICELADRINEEGPEELAEGVKDRAQDIQEKWQVLQKNLENYKLKLGRALEIHSFNREVQELKEKIAEKGIWLKSDDVGKTLESVESLKRRYQTNLGDLQSLQESVKNLSVTGGKLSEKFNEHSEDIHSSLDKVASLWESLQESSEKRKDMLEKSHQLQIFLNNYKNLMDWNDSIMLTMTSPSLSENLQDAEKMCESHKDTLAYITRKQDESADLRSVGERMLREGHPAATEITTSIDSLQRTTEKVLETWQDQKSLLGQCFDLQVFHEYVNSAESLLLSKETVLANTDVGENLTTAEVLLKKHDDFGKDLISQMDRLDELKALGHELVKQNHYDKDAVLKTCEEVEDRQNRVIADAENRKTMLMESVRLHRFLQNVNEVNSWMAEMSQITANKSHEELSNIQRKLKKHQSQESEIFANQTRLIELQEEGQQMITNNHFAAEDIRKELDHLKESWAELCSSLTLKGKKLQQAYQLMMFERNVCDLEFWLEQTKQQLQSTDFGKDLKSATNLMKKHQILKNQMKLYSEKLQSIVEIHSKLDQDQYSSTSQTEKRITKCKELYQEIENLSKTRIVTLQESISFFQLFRDLREEMVWIEERLPLAQSSDYGEDVNAVGLLVKKHKDLLQDISTHETLIKDVMAKATRMVEQGHFAAQDITDHRDKLERAWKELTEAAGRRDGLLQSAYRLKTYFSEAAEALSWLGQKQPSWEKFTSLSDEESVLSLLKRLESLWLDLDAFSSNTLAKLRRDSQHLCSNQPLEAASITSMQQKVDETFSKFKKTCKEKESQSLEKKSLFNFFHDAQGILEWIQEKMGPATSKDDGKDLEDVEILKGRFSSFVEELKAHESEIQKLLENGKELLQNEVGTEQEISEQCEDVDLAWRELKEAANTRSEALARSWQLHAFSSDAQETIGWIREKDASLSQSMDEFGGAELTDVQTMIRKHDRLERDLVAVEEKVNTIASEAGDLVDKFPDAFQLISNHNNIIVESWNQLLEKSLQRKEQLTEAEKMQLYLNDFRDLISWVQEKMNLFESDEIALTVPEAEELVSRHSQHRAEMETRAESISKFTRDGRSLIEDGHSMSEEITEKMEDLNAKWENLLMSWTERQAGYQNNLDKLLLMREFDQAEKWLDTKGGLLMNEEAMDDGCDLEALLKKQEEMEKLLAAQEEKLLLISGKV</sequence>
<feature type="coiled-coil region" evidence="8">
    <location>
        <begin position="1471"/>
        <end position="1541"/>
    </location>
</feature>
<keyword evidence="4" id="KW-0963">Cytoplasm</keyword>
<evidence type="ECO:0000313" key="10">
    <source>
        <dbReference type="Proteomes" id="UP000230750"/>
    </source>
</evidence>
<feature type="coiled-coil region" evidence="8">
    <location>
        <begin position="1369"/>
        <end position="1396"/>
    </location>
</feature>
<dbReference type="InterPro" id="IPR002017">
    <property type="entry name" value="Spectrin_repeat"/>
</dbReference>
<comment type="similarity">
    <text evidence="2">Belongs to the spectrin family.</text>
</comment>
<organism evidence="9 10">
    <name type="scientific">Stichopus japonicus</name>
    <name type="common">Sea cucumber</name>
    <dbReference type="NCBI Taxonomy" id="307972"/>
    <lineage>
        <taxon>Eukaryota</taxon>
        <taxon>Metazoa</taxon>
        <taxon>Echinodermata</taxon>
        <taxon>Eleutherozoa</taxon>
        <taxon>Echinozoa</taxon>
        <taxon>Holothuroidea</taxon>
        <taxon>Aspidochirotacea</taxon>
        <taxon>Aspidochirotida</taxon>
        <taxon>Stichopodidae</taxon>
        <taxon>Apostichopus</taxon>
    </lineage>
</organism>
<dbReference type="PANTHER" id="PTHR11915">
    <property type="entry name" value="SPECTRIN/FILAMIN RELATED CYTOSKELETAL PROTEIN"/>
    <property type="match status" value="1"/>
</dbReference>
<name>A0A2G8L4L5_STIJA</name>
<keyword evidence="3" id="KW-0117">Actin capping</keyword>
<dbReference type="Proteomes" id="UP000230750">
    <property type="component" value="Unassembled WGS sequence"/>
</dbReference>
<dbReference type="EMBL" id="MRZV01000223">
    <property type="protein sequence ID" value="PIK55209.1"/>
    <property type="molecule type" value="Genomic_DNA"/>
</dbReference>
<dbReference type="SUPFAM" id="SSF46966">
    <property type="entry name" value="Spectrin repeat"/>
    <property type="match status" value="12"/>
</dbReference>
<evidence type="ECO:0000256" key="4">
    <source>
        <dbReference type="ARBA" id="ARBA00022490"/>
    </source>
</evidence>
<evidence type="ECO:0000313" key="9">
    <source>
        <dbReference type="EMBL" id="PIK55209.1"/>
    </source>
</evidence>
<comment type="subcellular location">
    <subcellularLocation>
        <location evidence="1">Cytoplasm</location>
        <location evidence="1">Cytoskeleton</location>
    </subcellularLocation>
</comment>
<proteinExistence type="inferred from homology"/>
<evidence type="ECO:0000256" key="8">
    <source>
        <dbReference type="SAM" id="Coils"/>
    </source>
</evidence>
<dbReference type="Gene3D" id="1.20.58.60">
    <property type="match status" value="14"/>
</dbReference>
<dbReference type="Pfam" id="PF00435">
    <property type="entry name" value="Spectrin"/>
    <property type="match status" value="16"/>
</dbReference>
<dbReference type="GO" id="GO:0005856">
    <property type="term" value="C:cytoskeleton"/>
    <property type="evidence" value="ECO:0007669"/>
    <property type="project" value="UniProtKB-SubCell"/>
</dbReference>
<evidence type="ECO:0000256" key="6">
    <source>
        <dbReference type="ARBA" id="ARBA00023203"/>
    </source>
</evidence>
<keyword evidence="8" id="KW-0175">Coiled coil</keyword>
<keyword evidence="7" id="KW-0206">Cytoskeleton</keyword>
<evidence type="ECO:0000256" key="3">
    <source>
        <dbReference type="ARBA" id="ARBA00022467"/>
    </source>
</evidence>
<reference evidence="9 10" key="1">
    <citation type="journal article" date="2017" name="PLoS Biol.">
        <title>The sea cucumber genome provides insights into morphological evolution and visceral regeneration.</title>
        <authorList>
            <person name="Zhang X."/>
            <person name="Sun L."/>
            <person name="Yuan J."/>
            <person name="Sun Y."/>
            <person name="Gao Y."/>
            <person name="Zhang L."/>
            <person name="Li S."/>
            <person name="Dai H."/>
            <person name="Hamel J.F."/>
            <person name="Liu C."/>
            <person name="Yu Y."/>
            <person name="Liu S."/>
            <person name="Lin W."/>
            <person name="Guo K."/>
            <person name="Jin S."/>
            <person name="Xu P."/>
            <person name="Storey K.B."/>
            <person name="Huan P."/>
            <person name="Zhang T."/>
            <person name="Zhou Y."/>
            <person name="Zhang J."/>
            <person name="Lin C."/>
            <person name="Li X."/>
            <person name="Xing L."/>
            <person name="Huo D."/>
            <person name="Sun M."/>
            <person name="Wang L."/>
            <person name="Mercier A."/>
            <person name="Li F."/>
            <person name="Yang H."/>
            <person name="Xiang J."/>
        </authorList>
    </citation>
    <scope>NUCLEOTIDE SEQUENCE [LARGE SCALE GENOMIC DNA]</scope>
    <source>
        <strain evidence="9">Shaxun</strain>
        <tissue evidence="9">Muscle</tissue>
    </source>
</reference>
<dbReference type="OrthoDB" id="18853at2759"/>
<dbReference type="STRING" id="307972.A0A2G8L4L5"/>
<dbReference type="GO" id="GO:0005737">
    <property type="term" value="C:cytoplasm"/>
    <property type="evidence" value="ECO:0007669"/>
    <property type="project" value="UniProtKB-ARBA"/>
</dbReference>
<dbReference type="GO" id="GO:0003779">
    <property type="term" value="F:actin binding"/>
    <property type="evidence" value="ECO:0007669"/>
    <property type="project" value="UniProtKB-KW"/>
</dbReference>
<dbReference type="SMART" id="SM00150">
    <property type="entry name" value="SPEC"/>
    <property type="match status" value="16"/>
</dbReference>
<dbReference type="InterPro" id="IPR018159">
    <property type="entry name" value="Spectrin/alpha-actinin"/>
</dbReference>
<keyword evidence="5" id="KW-0677">Repeat</keyword>
<evidence type="ECO:0000256" key="2">
    <source>
        <dbReference type="ARBA" id="ARBA00006826"/>
    </source>
</evidence>
<comment type="caution">
    <text evidence="9">The sequence shown here is derived from an EMBL/GenBank/DDBJ whole genome shotgun (WGS) entry which is preliminary data.</text>
</comment>
<accession>A0A2G8L4L5</accession>
<evidence type="ECO:0000256" key="7">
    <source>
        <dbReference type="ARBA" id="ARBA00023212"/>
    </source>
</evidence>
<evidence type="ECO:0000256" key="1">
    <source>
        <dbReference type="ARBA" id="ARBA00004245"/>
    </source>
</evidence>
<keyword evidence="6" id="KW-0009">Actin-binding</keyword>
<evidence type="ECO:0000256" key="5">
    <source>
        <dbReference type="ARBA" id="ARBA00022737"/>
    </source>
</evidence>
<protein>
    <submittedName>
        <fullName evidence="9">Putative spectrin alpha chain, non-erythrocytic 1</fullName>
    </submittedName>
</protein>
<keyword evidence="10" id="KW-1185">Reference proteome</keyword>
<dbReference type="CDD" id="cd00176">
    <property type="entry name" value="SPEC"/>
    <property type="match status" value="9"/>
</dbReference>
<dbReference type="GO" id="GO:0051693">
    <property type="term" value="P:actin filament capping"/>
    <property type="evidence" value="ECO:0007669"/>
    <property type="project" value="UniProtKB-KW"/>
</dbReference>
<gene>
    <name evidence="9" type="ORF">BSL78_07939</name>
</gene>